<dbReference type="Proteomes" id="UP001187192">
    <property type="component" value="Unassembled WGS sequence"/>
</dbReference>
<evidence type="ECO:0000313" key="2">
    <source>
        <dbReference type="EMBL" id="GMN27755.1"/>
    </source>
</evidence>
<organism evidence="2 3">
    <name type="scientific">Ficus carica</name>
    <name type="common">Common fig</name>
    <dbReference type="NCBI Taxonomy" id="3494"/>
    <lineage>
        <taxon>Eukaryota</taxon>
        <taxon>Viridiplantae</taxon>
        <taxon>Streptophyta</taxon>
        <taxon>Embryophyta</taxon>
        <taxon>Tracheophyta</taxon>
        <taxon>Spermatophyta</taxon>
        <taxon>Magnoliopsida</taxon>
        <taxon>eudicotyledons</taxon>
        <taxon>Gunneridae</taxon>
        <taxon>Pentapetalae</taxon>
        <taxon>rosids</taxon>
        <taxon>fabids</taxon>
        <taxon>Rosales</taxon>
        <taxon>Moraceae</taxon>
        <taxon>Ficeae</taxon>
        <taxon>Ficus</taxon>
    </lineage>
</organism>
<evidence type="ECO:0000259" key="1">
    <source>
        <dbReference type="Pfam" id="PF03478"/>
    </source>
</evidence>
<gene>
    <name evidence="2" type="ORF">TIFTF001_001800</name>
</gene>
<reference evidence="2" key="1">
    <citation type="submission" date="2023-07" db="EMBL/GenBank/DDBJ databases">
        <title>draft genome sequence of fig (Ficus carica).</title>
        <authorList>
            <person name="Takahashi T."/>
            <person name="Nishimura K."/>
        </authorList>
    </citation>
    <scope>NUCLEOTIDE SEQUENCE</scope>
</reference>
<evidence type="ECO:0000313" key="3">
    <source>
        <dbReference type="Proteomes" id="UP001187192"/>
    </source>
</evidence>
<dbReference type="Gramene" id="FCD_00014227-RA">
    <property type="protein sequence ID" value="FCD_00014227-RA:cds"/>
    <property type="gene ID" value="FCD_00014227"/>
</dbReference>
<sequence length="130" mass="14376">MITADPLTNPDQCIVMVISSNHKLAFIRPARDTTWTSINSEQFGVAEEILYCNDQFYVLTCGGKLESFRITESSISDVELVTNNRPEFTGKSYLVETHENNGGICSGLMLQTVAEGDLTIVKRVTTSHSL</sequence>
<comment type="caution">
    <text evidence="2">The sequence shown here is derived from an EMBL/GenBank/DDBJ whole genome shotgun (WGS) entry which is preliminary data.</text>
</comment>
<feature type="domain" description="KIB1-4 beta-propeller" evidence="1">
    <location>
        <begin position="3"/>
        <end position="99"/>
    </location>
</feature>
<name>A0AA87Z8Q9_FICCA</name>
<dbReference type="InterPro" id="IPR005174">
    <property type="entry name" value="KIB1-4_b-propeller"/>
</dbReference>
<keyword evidence="3" id="KW-1185">Reference proteome</keyword>
<dbReference type="Pfam" id="PF03478">
    <property type="entry name" value="Beta-prop_KIB1-4"/>
    <property type="match status" value="1"/>
</dbReference>
<accession>A0AA87Z8Q9</accession>
<dbReference type="EMBL" id="BTGU01000002">
    <property type="protein sequence ID" value="GMN27755.1"/>
    <property type="molecule type" value="Genomic_DNA"/>
</dbReference>
<protein>
    <recommendedName>
        <fullName evidence="1">KIB1-4 beta-propeller domain-containing protein</fullName>
    </recommendedName>
</protein>
<dbReference type="AlphaFoldDB" id="A0AA87Z8Q9"/>
<proteinExistence type="predicted"/>